<gene>
    <name evidence="2" type="ORF">GHT07_07235</name>
</gene>
<accession>A0A844B6R2</accession>
<dbReference type="SUPFAM" id="SSF140591">
    <property type="entry name" value="Type III secretion system domain"/>
    <property type="match status" value="1"/>
</dbReference>
<dbReference type="RefSeq" id="WP_153584407.1">
    <property type="nucleotide sequence ID" value="NZ_WJBU01000006.1"/>
</dbReference>
<feature type="coiled-coil region" evidence="1">
    <location>
        <begin position="204"/>
        <end position="260"/>
    </location>
</feature>
<dbReference type="AlphaFoldDB" id="A0A844B6R2"/>
<organism evidence="2 3">
    <name type="scientific">Caenimonas koreensis DSM 17982</name>
    <dbReference type="NCBI Taxonomy" id="1121255"/>
    <lineage>
        <taxon>Bacteria</taxon>
        <taxon>Pseudomonadati</taxon>
        <taxon>Pseudomonadota</taxon>
        <taxon>Betaproteobacteria</taxon>
        <taxon>Burkholderiales</taxon>
        <taxon>Comamonadaceae</taxon>
        <taxon>Caenimonas</taxon>
    </lineage>
</organism>
<reference evidence="2 3" key="1">
    <citation type="submission" date="2019-11" db="EMBL/GenBank/DDBJ databases">
        <title>Caenimonas koreensis gen. nov., sp. nov., isolated from activated sludge.</title>
        <authorList>
            <person name="Seung H.R."/>
        </authorList>
    </citation>
    <scope>NUCLEOTIDE SEQUENCE [LARGE SCALE GENOMIC DNA]</scope>
    <source>
        <strain evidence="2 3">EMB320</strain>
    </source>
</reference>
<dbReference type="OrthoDB" id="9838027at2"/>
<sequence>MSKVNIQGMGVSQVGLGHHDAQPSAVKAKGTWRGQSLVLAQAGMAQQVMQPQNVAAQGLPAVPDRNVLSRRVSTVAAFHAKAPDDILQRAQAMGVSARDVRNGAMALLNGKQAAAAGKRRDASKLSYLQHQYAAALLEDDVTDDDAAARLTHQGHQARNAEDLAKHVATLLESAADNGEELQHFLEDVLSGLDTTADDVGEDRIERLKDELWEARRDEKRLMEVLRKAQGIPSLDRSKSQQERERMRQKLQDDIQRFESEDLAGADVVPRYNVANVSATAPQPQRFEDAYVELVTKPHTLPQAMQVLLRAYDDIAELIASVVKFQQARADDLNSMPPSRDVIRLGAVISDLGTTFVFSTLIDSARELSDLMTHTGHASAA</sequence>
<name>A0A844B6R2_9BURK</name>
<keyword evidence="3" id="KW-1185">Reference proteome</keyword>
<protein>
    <submittedName>
        <fullName evidence="2">Uncharacterized protein</fullName>
    </submittedName>
</protein>
<evidence type="ECO:0000313" key="2">
    <source>
        <dbReference type="EMBL" id="MRD47066.1"/>
    </source>
</evidence>
<evidence type="ECO:0000313" key="3">
    <source>
        <dbReference type="Proteomes" id="UP000487350"/>
    </source>
</evidence>
<proteinExistence type="predicted"/>
<dbReference type="EMBL" id="WJBU01000006">
    <property type="protein sequence ID" value="MRD47066.1"/>
    <property type="molecule type" value="Genomic_DNA"/>
</dbReference>
<comment type="caution">
    <text evidence="2">The sequence shown here is derived from an EMBL/GenBank/DDBJ whole genome shotgun (WGS) entry which is preliminary data.</text>
</comment>
<dbReference type="Proteomes" id="UP000487350">
    <property type="component" value="Unassembled WGS sequence"/>
</dbReference>
<keyword evidence="1" id="KW-0175">Coiled coil</keyword>
<evidence type="ECO:0000256" key="1">
    <source>
        <dbReference type="SAM" id="Coils"/>
    </source>
</evidence>